<evidence type="ECO:0000256" key="1">
    <source>
        <dbReference type="SAM" id="MobiDB-lite"/>
    </source>
</evidence>
<feature type="compositionally biased region" description="Basic and acidic residues" evidence="1">
    <location>
        <begin position="36"/>
        <end position="60"/>
    </location>
</feature>
<gene>
    <name evidence="2" type="ORF">C1Y40_02708</name>
</gene>
<accession>A0A2S8BK90</accession>
<dbReference type="Proteomes" id="UP000238296">
    <property type="component" value="Unassembled WGS sequence"/>
</dbReference>
<proteinExistence type="predicted"/>
<organism evidence="2 3">
    <name type="scientific">Mycobacterium talmoniae</name>
    <dbReference type="NCBI Taxonomy" id="1858794"/>
    <lineage>
        <taxon>Bacteria</taxon>
        <taxon>Bacillati</taxon>
        <taxon>Actinomycetota</taxon>
        <taxon>Actinomycetes</taxon>
        <taxon>Mycobacteriales</taxon>
        <taxon>Mycobacteriaceae</taxon>
        <taxon>Mycobacterium</taxon>
    </lineage>
</organism>
<reference evidence="2 3" key="1">
    <citation type="journal article" date="2017" name="Int. J. Syst. Evol. Microbiol.">
        <title>Mycobacterium talmoniae sp. nov., a slowly growing mycobacterium isolated from human respiratory samples.</title>
        <authorList>
            <person name="Davidson R.M."/>
            <person name="DeGroote M.A."/>
            <person name="Marola J.L."/>
            <person name="Buss S."/>
            <person name="Jones V."/>
            <person name="McNeil M.R."/>
            <person name="Freifeld A.G."/>
            <person name="Elaine Epperson L."/>
            <person name="Hasan N.A."/>
            <person name="Jackson M."/>
            <person name="Iwen P.C."/>
            <person name="Salfinger M."/>
            <person name="Strong M."/>
        </authorList>
    </citation>
    <scope>NUCLEOTIDE SEQUENCE [LARGE SCALE GENOMIC DNA]</scope>
    <source>
        <strain evidence="2 3">ATCC BAA-2683</strain>
    </source>
</reference>
<protein>
    <submittedName>
        <fullName evidence="2">Uncharacterized protein</fullName>
    </submittedName>
</protein>
<evidence type="ECO:0000313" key="2">
    <source>
        <dbReference type="EMBL" id="PQM47102.1"/>
    </source>
</evidence>
<sequence length="149" mass="17543">MSGRADGRSAILGRVSDQPPPEPGEFRAKPGSARRSPQEKKRLSYDRDCRNCYGENDKSSRKAIRFHKRRVNKTNRHHDRQALQRSTGPRQPDTEDLTEQRLHARKRKKWQKGADAPLGGYVNVKLRRRRGESRYDDSTWNQRVWEYRS</sequence>
<name>A0A2S8BK90_9MYCO</name>
<evidence type="ECO:0000313" key="3">
    <source>
        <dbReference type="Proteomes" id="UP000238296"/>
    </source>
</evidence>
<comment type="caution">
    <text evidence="2">The sequence shown here is derived from an EMBL/GenBank/DDBJ whole genome shotgun (WGS) entry which is preliminary data.</text>
</comment>
<feature type="compositionally biased region" description="Basic residues" evidence="1">
    <location>
        <begin position="61"/>
        <end position="79"/>
    </location>
</feature>
<dbReference type="AlphaFoldDB" id="A0A2S8BK90"/>
<dbReference type="EMBL" id="PPEA01000392">
    <property type="protein sequence ID" value="PQM47102.1"/>
    <property type="molecule type" value="Genomic_DNA"/>
</dbReference>
<feature type="region of interest" description="Disordered" evidence="1">
    <location>
        <begin position="1"/>
        <end position="140"/>
    </location>
</feature>